<proteinExistence type="predicted"/>
<organism evidence="1 2">
    <name type="scientific">Sphaerodactylus townsendi</name>
    <dbReference type="NCBI Taxonomy" id="933632"/>
    <lineage>
        <taxon>Eukaryota</taxon>
        <taxon>Metazoa</taxon>
        <taxon>Chordata</taxon>
        <taxon>Craniata</taxon>
        <taxon>Vertebrata</taxon>
        <taxon>Euteleostomi</taxon>
        <taxon>Lepidosauria</taxon>
        <taxon>Squamata</taxon>
        <taxon>Bifurcata</taxon>
        <taxon>Gekkota</taxon>
        <taxon>Sphaerodactylidae</taxon>
        <taxon>Sphaerodactylus</taxon>
    </lineage>
</organism>
<evidence type="ECO:0000313" key="1">
    <source>
        <dbReference type="EMBL" id="KAH8001212.1"/>
    </source>
</evidence>
<protein>
    <submittedName>
        <fullName evidence="1">Uncharacterized protein</fullName>
    </submittedName>
</protein>
<dbReference type="Proteomes" id="UP000827872">
    <property type="component" value="Linkage Group LG08"/>
</dbReference>
<accession>A0ACB8F795</accession>
<comment type="caution">
    <text evidence="1">The sequence shown here is derived from an EMBL/GenBank/DDBJ whole genome shotgun (WGS) entry which is preliminary data.</text>
</comment>
<reference evidence="1" key="1">
    <citation type="submission" date="2021-08" db="EMBL/GenBank/DDBJ databases">
        <title>The first chromosome-level gecko genome reveals the dynamic sex chromosomes of Neotropical dwarf geckos (Sphaerodactylidae: Sphaerodactylus).</title>
        <authorList>
            <person name="Pinto B.J."/>
            <person name="Keating S.E."/>
            <person name="Gamble T."/>
        </authorList>
    </citation>
    <scope>NUCLEOTIDE SEQUENCE</scope>
    <source>
        <strain evidence="1">TG3544</strain>
    </source>
</reference>
<evidence type="ECO:0000313" key="2">
    <source>
        <dbReference type="Proteomes" id="UP000827872"/>
    </source>
</evidence>
<sequence>MPLQGVLSALPEAVAPLPAFLLFLAVFLIVADYRKNRRPKDFPPGPQPFPFVGNIMQMTYKNPLVGIQKLEEKYGNIFSMQIGNVWSVVVTGLPLVKEALVHQGEHFVDRPTFPLLEEVFGPYGLINSNGSIWKEQRRFALSTLRNFGLGRRSLENRIQEETRFLTEAIRDERGQPFDPHFQINNAVSNIICSVTFGDRYDYHDSQFRKLLHLLDEALYLQGSIGSQMFNVFPTLMKYLPGSHQTVRNNWRQIKCFVKERIEKHKADWNPSQPRDFIDAYLNEIAKAVSIIFKVIAMILFGPENLIVMSVRI</sequence>
<gene>
    <name evidence="1" type="ORF">K3G42_002151</name>
</gene>
<dbReference type="EMBL" id="CM037621">
    <property type="protein sequence ID" value="KAH8001212.1"/>
    <property type="molecule type" value="Genomic_DNA"/>
</dbReference>
<name>A0ACB8F795_9SAUR</name>
<keyword evidence="2" id="KW-1185">Reference proteome</keyword>